<keyword evidence="2" id="KW-0812">Transmembrane</keyword>
<evidence type="ECO:0000256" key="2">
    <source>
        <dbReference type="ARBA" id="ARBA00022692"/>
    </source>
</evidence>
<dbReference type="AlphaFoldDB" id="A0A6G1TYA7"/>
<dbReference type="PANTHER" id="PTHR30386">
    <property type="entry name" value="MEMBRANE FUSION SUBUNIT OF EMRAB-TOLC MULTIDRUG EFFLUX PUMP"/>
    <property type="match status" value="1"/>
</dbReference>
<sequence>MMSKKIIKRIYNVVIILLFLGAIGWCFSHFYHGSDVAYTDDAQVNRHITPINTRVPGFIKEIRFNDYQHVKKGDTLFIIEDAEFRLHVAQAEAGLRGSKSSSSVVTASMGTTNTNVQTAAAGIEEARVDMMNAKQDFDRFAALMKKDAVTRQQYDNAYARYLGAKARYEQASSRKASAASVRNVQTQQLGGSRAGESVAEAQLNLARLNLSYTVIVATCDGVMGRKDIHEGQLVQPGQMLARIVDDNDVWVVANYRETQMDGITVGNTVDFTADAIPGVVFHGKVEALSAAAGNAYSMIPVDNATGNFVKVEQRVPVRIALTKDNDPKQIALLRAGLNVETKVHIK</sequence>
<comment type="subcellular location">
    <subcellularLocation>
        <location evidence="1">Membrane</location>
        <topology evidence="1">Single-pass membrane protein</topology>
    </subcellularLocation>
</comment>
<dbReference type="Gene3D" id="2.40.30.170">
    <property type="match status" value="1"/>
</dbReference>
<dbReference type="Pfam" id="PF25917">
    <property type="entry name" value="BSH_RND"/>
    <property type="match status" value="1"/>
</dbReference>
<feature type="domain" description="CusB-like beta-barrel" evidence="6">
    <location>
        <begin position="249"/>
        <end position="291"/>
    </location>
</feature>
<dbReference type="Gene3D" id="1.10.287.470">
    <property type="entry name" value="Helix hairpin bin"/>
    <property type="match status" value="1"/>
</dbReference>
<keyword evidence="4" id="KW-0472">Membrane</keyword>
<comment type="caution">
    <text evidence="7">The sequence shown here is derived from an EMBL/GenBank/DDBJ whole genome shotgun (WGS) entry which is preliminary data.</text>
</comment>
<dbReference type="PANTHER" id="PTHR30386:SF26">
    <property type="entry name" value="TRANSPORT PROTEIN COMB"/>
    <property type="match status" value="1"/>
</dbReference>
<dbReference type="Gene3D" id="2.40.50.100">
    <property type="match status" value="1"/>
</dbReference>
<dbReference type="Pfam" id="PF25954">
    <property type="entry name" value="Beta-barrel_RND_2"/>
    <property type="match status" value="1"/>
</dbReference>
<dbReference type="SUPFAM" id="SSF111369">
    <property type="entry name" value="HlyD-like secretion proteins"/>
    <property type="match status" value="3"/>
</dbReference>
<gene>
    <name evidence="7" type="ORF">F7D73_04880</name>
</gene>
<proteinExistence type="predicted"/>
<evidence type="ECO:0000256" key="1">
    <source>
        <dbReference type="ARBA" id="ARBA00004167"/>
    </source>
</evidence>
<dbReference type="Proteomes" id="UP000480425">
    <property type="component" value="Unassembled WGS sequence"/>
</dbReference>
<evidence type="ECO:0000259" key="6">
    <source>
        <dbReference type="Pfam" id="PF25954"/>
    </source>
</evidence>
<dbReference type="GO" id="GO:0016020">
    <property type="term" value="C:membrane"/>
    <property type="evidence" value="ECO:0007669"/>
    <property type="project" value="UniProtKB-SubCell"/>
</dbReference>
<name>A0A6G1TYA7_9BACT</name>
<evidence type="ECO:0000313" key="8">
    <source>
        <dbReference type="Proteomes" id="UP000480425"/>
    </source>
</evidence>
<dbReference type="InterPro" id="IPR050739">
    <property type="entry name" value="MFP"/>
</dbReference>
<evidence type="ECO:0000259" key="5">
    <source>
        <dbReference type="Pfam" id="PF25917"/>
    </source>
</evidence>
<evidence type="ECO:0000256" key="3">
    <source>
        <dbReference type="ARBA" id="ARBA00022989"/>
    </source>
</evidence>
<evidence type="ECO:0000256" key="4">
    <source>
        <dbReference type="ARBA" id="ARBA00023136"/>
    </source>
</evidence>
<evidence type="ECO:0000313" key="7">
    <source>
        <dbReference type="EMBL" id="MQN80294.1"/>
    </source>
</evidence>
<dbReference type="GO" id="GO:0055085">
    <property type="term" value="P:transmembrane transport"/>
    <property type="evidence" value="ECO:0007669"/>
    <property type="project" value="InterPro"/>
</dbReference>
<keyword evidence="3" id="KW-1133">Transmembrane helix</keyword>
<accession>A0A6G1TYA7</accession>
<protein>
    <submittedName>
        <fullName evidence="7">HlyD family secretion protein</fullName>
    </submittedName>
</protein>
<dbReference type="RefSeq" id="WP_367383700.1">
    <property type="nucleotide sequence ID" value="NZ_VZCB01000045.1"/>
</dbReference>
<dbReference type="InterPro" id="IPR058625">
    <property type="entry name" value="MdtA-like_BSH"/>
</dbReference>
<dbReference type="InterPro" id="IPR058792">
    <property type="entry name" value="Beta-barrel_RND_2"/>
</dbReference>
<dbReference type="EMBL" id="VZCB01000045">
    <property type="protein sequence ID" value="MQN80294.1"/>
    <property type="molecule type" value="Genomic_DNA"/>
</dbReference>
<feature type="domain" description="Multidrug resistance protein MdtA-like barrel-sandwich hybrid" evidence="5">
    <location>
        <begin position="51"/>
        <end position="244"/>
    </location>
</feature>
<reference evidence="7 8" key="1">
    <citation type="submission" date="2019-09" db="EMBL/GenBank/DDBJ databases">
        <title>Distinct polysaccharide growth profiles of human intestinal Prevotella copri isolates.</title>
        <authorList>
            <person name="Fehlner-Peach H."/>
            <person name="Magnabosco C."/>
            <person name="Raghavan V."/>
            <person name="Scher J.U."/>
            <person name="Tett A."/>
            <person name="Cox L.M."/>
            <person name="Gottsegen C."/>
            <person name="Watters A."/>
            <person name="Wiltshire- Gordon J.D."/>
            <person name="Segata N."/>
            <person name="Bonneau R."/>
            <person name="Littman D.R."/>
        </authorList>
    </citation>
    <scope>NUCLEOTIDE SEQUENCE [LARGE SCALE GENOMIC DNA]</scope>
    <source>
        <strain evidence="8">iA622</strain>
    </source>
</reference>
<organism evidence="7 8">
    <name type="scientific">Segatella copri</name>
    <dbReference type="NCBI Taxonomy" id="165179"/>
    <lineage>
        <taxon>Bacteria</taxon>
        <taxon>Pseudomonadati</taxon>
        <taxon>Bacteroidota</taxon>
        <taxon>Bacteroidia</taxon>
        <taxon>Bacteroidales</taxon>
        <taxon>Prevotellaceae</taxon>
        <taxon>Segatella</taxon>
    </lineage>
</organism>